<sequence length="230" mass="25809">MVYGCGNQMIKFFMFICNFALFLLGALIFSFSLWANLDQEFTTKLSEVFSKAGISSDYLEELQQYQASLWVFVAVGAMLCFVGFFGCCGAACESLFFLTMFFIVILVLFVIELFTLIYLKINKTGFLTALYYTLQKSTATPALRAQLKPIETLLKCCGATSETSYMYADDCKSLGILDQPDCYSVISSKLDGFGNVVEICGIIVLIIQMFSMLFSCTLSRAIRERIPAYY</sequence>
<evidence type="ECO:0000256" key="7">
    <source>
        <dbReference type="RuleBase" id="RU361218"/>
    </source>
</evidence>
<dbReference type="AlphaFoldDB" id="A0A1I7STN8"/>
<comment type="subcellular location">
    <subcellularLocation>
        <location evidence="1 7">Membrane</location>
        <topology evidence="1 7">Multi-pass membrane protein</topology>
    </subcellularLocation>
</comment>
<evidence type="ECO:0000256" key="1">
    <source>
        <dbReference type="ARBA" id="ARBA00004141"/>
    </source>
</evidence>
<keyword evidence="3 7" id="KW-0812">Transmembrane</keyword>
<evidence type="ECO:0000256" key="5">
    <source>
        <dbReference type="ARBA" id="ARBA00023136"/>
    </source>
</evidence>
<dbReference type="Proteomes" id="UP000095284">
    <property type="component" value="Unplaced"/>
</dbReference>
<evidence type="ECO:0000313" key="12">
    <source>
        <dbReference type="WBParaSite" id="BXY_1640800.1"/>
    </source>
</evidence>
<dbReference type="GO" id="GO:0005886">
    <property type="term" value="C:plasma membrane"/>
    <property type="evidence" value="ECO:0007669"/>
    <property type="project" value="TreeGrafter"/>
</dbReference>
<dbReference type="OrthoDB" id="5870230at2759"/>
<reference evidence="12" key="1">
    <citation type="submission" date="2016-11" db="UniProtKB">
        <authorList>
            <consortium name="WormBaseParasite"/>
        </authorList>
    </citation>
    <scope>IDENTIFICATION</scope>
</reference>
<keyword evidence="5 7" id="KW-0472">Membrane</keyword>
<dbReference type="Proteomes" id="UP000659654">
    <property type="component" value="Unassembled WGS sequence"/>
</dbReference>
<comment type="similarity">
    <text evidence="2 7">Belongs to the tetraspanin (TM4SF) family.</text>
</comment>
<feature type="transmembrane region" description="Helical" evidence="7">
    <location>
        <begin position="12"/>
        <end position="35"/>
    </location>
</feature>
<feature type="transmembrane region" description="Helical" evidence="7">
    <location>
        <begin position="67"/>
        <end position="88"/>
    </location>
</feature>
<keyword evidence="11" id="KW-1185">Reference proteome</keyword>
<proteinExistence type="inferred from homology"/>
<dbReference type="PIRSF" id="PIRSF002419">
    <property type="entry name" value="Tetraspanin"/>
    <property type="match status" value="1"/>
</dbReference>
<dbReference type="PRINTS" id="PR00259">
    <property type="entry name" value="TMFOUR"/>
</dbReference>
<dbReference type="Proteomes" id="UP000582659">
    <property type="component" value="Unassembled WGS sequence"/>
</dbReference>
<name>A0A1I7STN8_BURXY</name>
<evidence type="ECO:0000313" key="8">
    <source>
        <dbReference type="EMBL" id="CAD5221302.1"/>
    </source>
</evidence>
<evidence type="ECO:0000256" key="3">
    <source>
        <dbReference type="ARBA" id="ARBA00022692"/>
    </source>
</evidence>
<dbReference type="InterPro" id="IPR000301">
    <property type="entry name" value="Tetraspanin_animals"/>
</dbReference>
<keyword evidence="6" id="KW-1015">Disulfide bond</keyword>
<feature type="disulfide bond" evidence="6">
    <location>
        <begin position="157"/>
        <end position="171"/>
    </location>
</feature>
<keyword evidence="4 7" id="KW-1133">Transmembrane helix</keyword>
<evidence type="ECO:0000256" key="4">
    <source>
        <dbReference type="ARBA" id="ARBA00022989"/>
    </source>
</evidence>
<dbReference type="InterPro" id="IPR018499">
    <property type="entry name" value="Tetraspanin/Peripherin"/>
</dbReference>
<evidence type="ECO:0000256" key="6">
    <source>
        <dbReference type="PIRSR" id="PIRSR002419-1"/>
    </source>
</evidence>
<dbReference type="Pfam" id="PF00335">
    <property type="entry name" value="Tetraspanin"/>
    <property type="match status" value="1"/>
</dbReference>
<feature type="transmembrane region" description="Helical" evidence="7">
    <location>
        <begin position="95"/>
        <end position="119"/>
    </location>
</feature>
<dbReference type="InterPro" id="IPR008952">
    <property type="entry name" value="Tetraspanin_EC2_sf"/>
</dbReference>
<dbReference type="SUPFAM" id="SSF48652">
    <property type="entry name" value="Tetraspanin"/>
    <property type="match status" value="1"/>
</dbReference>
<dbReference type="EMBL" id="CAJFCV020000003">
    <property type="protein sequence ID" value="CAG9108164.1"/>
    <property type="molecule type" value="Genomic_DNA"/>
</dbReference>
<feature type="transmembrane region" description="Helical" evidence="7">
    <location>
        <begin position="196"/>
        <end position="216"/>
    </location>
</feature>
<gene>
    <name evidence="8" type="ORF">BXYJ_LOCUS6610</name>
</gene>
<protein>
    <recommendedName>
        <fullName evidence="7">Tetraspanin</fullName>
    </recommendedName>
</protein>
<dbReference type="WBParaSite" id="BXY_1640800.1">
    <property type="protein sequence ID" value="BXY_1640800.1"/>
    <property type="gene ID" value="BXY_1640800"/>
</dbReference>
<evidence type="ECO:0000313" key="9">
    <source>
        <dbReference type="EMBL" id="CAG9108164.1"/>
    </source>
</evidence>
<evidence type="ECO:0000256" key="2">
    <source>
        <dbReference type="ARBA" id="ARBA00006840"/>
    </source>
</evidence>
<evidence type="ECO:0000313" key="11">
    <source>
        <dbReference type="Proteomes" id="UP000659654"/>
    </source>
</evidence>
<dbReference type="SMR" id="A0A1I7STN8"/>
<organism evidence="10 12">
    <name type="scientific">Bursaphelenchus xylophilus</name>
    <name type="common">Pinewood nematode worm</name>
    <name type="synonym">Aphelenchoides xylophilus</name>
    <dbReference type="NCBI Taxonomy" id="6326"/>
    <lineage>
        <taxon>Eukaryota</taxon>
        <taxon>Metazoa</taxon>
        <taxon>Ecdysozoa</taxon>
        <taxon>Nematoda</taxon>
        <taxon>Chromadorea</taxon>
        <taxon>Rhabditida</taxon>
        <taxon>Tylenchina</taxon>
        <taxon>Tylenchomorpha</taxon>
        <taxon>Aphelenchoidea</taxon>
        <taxon>Aphelenchoididae</taxon>
        <taxon>Bursaphelenchus</taxon>
    </lineage>
</organism>
<evidence type="ECO:0000313" key="10">
    <source>
        <dbReference type="Proteomes" id="UP000095284"/>
    </source>
</evidence>
<reference evidence="9" key="2">
    <citation type="submission" date="2020-08" db="EMBL/GenBank/DDBJ databases">
        <authorList>
            <person name="Kikuchi T."/>
        </authorList>
    </citation>
    <scope>NUCLEOTIDE SEQUENCE</scope>
    <source>
        <strain evidence="8">Ka4C1</strain>
    </source>
</reference>
<dbReference type="PANTHER" id="PTHR19282">
    <property type="entry name" value="TETRASPANIN"/>
    <property type="match status" value="1"/>
</dbReference>
<accession>A0A1I7STN8</accession>
<dbReference type="eggNOG" id="KOG3882">
    <property type="taxonomic scope" value="Eukaryota"/>
</dbReference>
<dbReference type="PANTHER" id="PTHR19282:SF530">
    <property type="entry name" value="TETRASPANIN"/>
    <property type="match status" value="1"/>
</dbReference>
<dbReference type="EMBL" id="CAJFDI010000003">
    <property type="protein sequence ID" value="CAD5221302.1"/>
    <property type="molecule type" value="Genomic_DNA"/>
</dbReference>